<dbReference type="Pfam" id="PF05729">
    <property type="entry name" value="NACHT"/>
    <property type="match status" value="1"/>
</dbReference>
<evidence type="ECO:0000313" key="2">
    <source>
        <dbReference type="EMBL" id="ATL32629.1"/>
    </source>
</evidence>
<dbReference type="PANTHER" id="PTHR46844:SF1">
    <property type="entry name" value="SLR5058 PROTEIN"/>
    <property type="match status" value="1"/>
</dbReference>
<dbReference type="InterPro" id="IPR007111">
    <property type="entry name" value="NACHT_NTPase"/>
</dbReference>
<dbReference type="PANTHER" id="PTHR46844">
    <property type="entry name" value="SLR5058 PROTEIN"/>
    <property type="match status" value="1"/>
</dbReference>
<gene>
    <name evidence="2" type="ORF">KY5_7611</name>
</gene>
<dbReference type="Pfam" id="PF22733">
    <property type="entry name" value="NNH1"/>
    <property type="match status" value="1"/>
</dbReference>
<proteinExistence type="predicted"/>
<reference evidence="2 3" key="1">
    <citation type="submission" date="2017-08" db="EMBL/GenBank/DDBJ databases">
        <title>Complete Genome Sequence of Streptomyces formicae KY5, the formicamycin producer.</title>
        <authorList>
            <person name="Holmes N.A."/>
            <person name="Devine R."/>
            <person name="Qin Z."/>
            <person name="Seipke R.F."/>
            <person name="Wilkinson B."/>
            <person name="Hutchings M.I."/>
        </authorList>
    </citation>
    <scope>NUCLEOTIDE SEQUENCE [LARGE SCALE GENOMIC DNA]</scope>
    <source>
        <strain evidence="2 3">KY5</strain>
    </source>
</reference>
<dbReference type="EMBL" id="CP022685">
    <property type="protein sequence ID" value="ATL32629.1"/>
    <property type="molecule type" value="Genomic_DNA"/>
</dbReference>
<dbReference type="SUPFAM" id="SSF52540">
    <property type="entry name" value="P-loop containing nucleoside triphosphate hydrolases"/>
    <property type="match status" value="1"/>
</dbReference>
<protein>
    <recommendedName>
        <fullName evidence="1">NACHT domain-containing protein</fullName>
    </recommendedName>
</protein>
<accession>A0A291QLQ7</accession>
<feature type="domain" description="NACHT" evidence="1">
    <location>
        <begin position="258"/>
        <end position="594"/>
    </location>
</feature>
<sequence>MELAGIGLRLASSAVAPLVRKLFRQDDPGAGLVDKPVRLSALVSFKGEHRTLTEQDLRKLARELVRAAVRSAGPHDALPVEQHEAVAQELARSLHGLGDLDMDDAQAVRLGHVRLADALPPCDEGLSVDAQLLHERLVRLACLHIVEFFTKRSTFVARTLLEQTRQIDRIVTALDLLVERVPAQSAEDAGFEERYRRYLVRRHGQLTIHGIDDAGEWPLADAYLSLEIAEGEERRTRNGERPLPSPPQRAERALAERKRVLLRGGTGAGKTTLVQWLAVAAEQGISEESPYLIGLVPFVLRVRHLLGREGRLPGPERFLELADCPYAPPSGWAERVLEAGRGLLLIDDVDEVPQENREQVRRWIRQLLAAFPGNRWLVTTRPSAVPLDWLAAQDFAEFRLAPMRSDDIEHFIRRWHQAAAPRYSRASESEALLSAVRRQRDLGTLATNPLLCALLCALHHQRHGFLPAGRTTLYLAALEMMLVRRDRERGIQRNSSPRRLDADVQFTLLGRIAYWMIRNDCREIERADAVKLIGQSLAGVPVGGPVGATTEQDAARVYRQLLEGSGLLREQRDGMVDFAHPTFQDYLGARAALEVRDLPLLVSNAHKERWNDVVAMAVAQGRSGDRERLLLDLVSRGDESAEHRVRLHLLALSCLAEAHRVEPRVLYLIEQRAAALLPPRTWEEAATLAAVGQTVLSVLPAPGGLTEEQALACVETAVRIGGTAGCDWLLWALGVGFDDRVTEAVQRALGDAWGHFDADAYALAVLPQLPPDIPVTVTSSEQIPHLARRHHLRVGHEVPLEDVVAQVDRERLRSLDVAVLEDPAVLRRLHALERLSIGRPSKAVLRSLGVLTSLNECDLTLADPERELPVIPSGTPITALTLAPGAHGLAELARFPRLETMVLQGIDTALTPDDWQHLRTAPQLRHLVLPAAAVPHLRTHAVTCPDITAVTLTGHTDSAVIGLVAAAFPGLRTLRMPGPCGPEDADLPGVAVSVAPRPRY</sequence>
<dbReference type="InterPro" id="IPR054547">
    <property type="entry name" value="NNH1"/>
</dbReference>
<evidence type="ECO:0000259" key="1">
    <source>
        <dbReference type="PROSITE" id="PS50837"/>
    </source>
</evidence>
<dbReference type="KEGG" id="sfk:KY5_7611"/>
<dbReference type="PROSITE" id="PS50837">
    <property type="entry name" value="NACHT"/>
    <property type="match status" value="1"/>
</dbReference>
<evidence type="ECO:0000313" key="3">
    <source>
        <dbReference type="Proteomes" id="UP000221011"/>
    </source>
</evidence>
<dbReference type="Proteomes" id="UP000221011">
    <property type="component" value="Chromosome"/>
</dbReference>
<dbReference type="RefSeq" id="WP_098246546.1">
    <property type="nucleotide sequence ID" value="NZ_CP022685.1"/>
</dbReference>
<organism evidence="2 3">
    <name type="scientific">Streptomyces formicae</name>
    <dbReference type="NCBI Taxonomy" id="1616117"/>
    <lineage>
        <taxon>Bacteria</taxon>
        <taxon>Bacillati</taxon>
        <taxon>Actinomycetota</taxon>
        <taxon>Actinomycetes</taxon>
        <taxon>Kitasatosporales</taxon>
        <taxon>Streptomycetaceae</taxon>
        <taxon>Streptomyces</taxon>
    </lineage>
</organism>
<dbReference type="InterPro" id="IPR027417">
    <property type="entry name" value="P-loop_NTPase"/>
</dbReference>
<keyword evidence="3" id="KW-1185">Reference proteome</keyword>
<dbReference type="AlphaFoldDB" id="A0A291QLQ7"/>
<name>A0A291QLQ7_9ACTN</name>
<dbReference type="Gene3D" id="3.40.50.300">
    <property type="entry name" value="P-loop containing nucleotide triphosphate hydrolases"/>
    <property type="match status" value="1"/>
</dbReference>